<accession>A0ABY9CYL8</accession>
<feature type="region of interest" description="Disordered" evidence="1">
    <location>
        <begin position="1"/>
        <end position="25"/>
    </location>
</feature>
<sequence length="352" mass="40077">MEPSRSRTSPDTAAEDLSGSDSKQPVYSELDAKSDLGKKPSQWMQSPASISKIMHNVWQLSRKKDVVCLILSYPPFNSWNNERHRGWILDVLEIIHKVRTQYENNAANVLGFSSEITRLLHHSIHDIEAHVPTGISVKMCERWSPGHTAPKKAMLDLCIDDFMIRQFSQHIQIPEIRSILISEVNDKAFPCRLKNLPPIRQMFDPVIQVNVKSCLTKLYNLEELVIEDCPEINSIVTHEVLAEDVGPWVWYLPKLKKISLHYMPKLVSISSNGVGIGPRLECLSFYDCPSLKILSPEEVSSGELKVIIGEAGWWSALKWNKSEQFEQPNLDAIFVPIERDIDSRTQLAEIND</sequence>
<organism evidence="2 3">
    <name type="scientific">Vitis vinifera</name>
    <name type="common">Grape</name>
    <dbReference type="NCBI Taxonomy" id="29760"/>
    <lineage>
        <taxon>Eukaryota</taxon>
        <taxon>Viridiplantae</taxon>
        <taxon>Streptophyta</taxon>
        <taxon>Embryophyta</taxon>
        <taxon>Tracheophyta</taxon>
        <taxon>Spermatophyta</taxon>
        <taxon>Magnoliopsida</taxon>
        <taxon>eudicotyledons</taxon>
        <taxon>Gunneridae</taxon>
        <taxon>Pentapetalae</taxon>
        <taxon>rosids</taxon>
        <taxon>Vitales</taxon>
        <taxon>Vitaceae</taxon>
        <taxon>Viteae</taxon>
        <taxon>Vitis</taxon>
    </lineage>
</organism>
<feature type="compositionally biased region" description="Polar residues" evidence="1">
    <location>
        <begin position="1"/>
        <end position="11"/>
    </location>
</feature>
<evidence type="ECO:0000256" key="1">
    <source>
        <dbReference type="SAM" id="MobiDB-lite"/>
    </source>
</evidence>
<proteinExistence type="predicted"/>
<reference evidence="2 3" key="1">
    <citation type="journal article" date="2023" name="Hortic Res">
        <title>The complete reference genome for grapevine (Vitis vinifera L.) genetics and breeding.</title>
        <authorList>
            <person name="Shi X."/>
            <person name="Cao S."/>
            <person name="Wang X."/>
            <person name="Huang S."/>
            <person name="Wang Y."/>
            <person name="Liu Z."/>
            <person name="Liu W."/>
            <person name="Leng X."/>
            <person name="Peng Y."/>
            <person name="Wang N."/>
            <person name="Wang Y."/>
            <person name="Ma Z."/>
            <person name="Xu X."/>
            <person name="Zhang F."/>
            <person name="Xue H."/>
            <person name="Zhong H."/>
            <person name="Wang Y."/>
            <person name="Zhang K."/>
            <person name="Velt A."/>
            <person name="Avia K."/>
            <person name="Holtgrawe D."/>
            <person name="Grimplet J."/>
            <person name="Matus J.T."/>
            <person name="Ware D."/>
            <person name="Wu X."/>
            <person name="Wang H."/>
            <person name="Liu C."/>
            <person name="Fang Y."/>
            <person name="Rustenholz C."/>
            <person name="Cheng Z."/>
            <person name="Xiao H."/>
            <person name="Zhou Y."/>
        </authorList>
    </citation>
    <scope>NUCLEOTIDE SEQUENCE [LARGE SCALE GENOMIC DNA]</scope>
    <source>
        <strain evidence="3">cv. Pinot noir / PN40024</strain>
        <tissue evidence="2">Leaf</tissue>
    </source>
</reference>
<dbReference type="Proteomes" id="UP001227230">
    <property type="component" value="Chromosome 12"/>
</dbReference>
<evidence type="ECO:0000313" key="2">
    <source>
        <dbReference type="EMBL" id="WKA00469.1"/>
    </source>
</evidence>
<gene>
    <name evidence="2" type="ORF">VitviT2T_018821</name>
</gene>
<evidence type="ECO:0008006" key="4">
    <source>
        <dbReference type="Google" id="ProtNLM"/>
    </source>
</evidence>
<protein>
    <recommendedName>
        <fullName evidence="4">Disease resistance protein</fullName>
    </recommendedName>
</protein>
<evidence type="ECO:0000313" key="3">
    <source>
        <dbReference type="Proteomes" id="UP001227230"/>
    </source>
</evidence>
<dbReference type="Gene3D" id="3.80.10.10">
    <property type="entry name" value="Ribonuclease Inhibitor"/>
    <property type="match status" value="1"/>
</dbReference>
<dbReference type="InterPro" id="IPR032675">
    <property type="entry name" value="LRR_dom_sf"/>
</dbReference>
<keyword evidence="3" id="KW-1185">Reference proteome</keyword>
<dbReference type="SUPFAM" id="SSF52047">
    <property type="entry name" value="RNI-like"/>
    <property type="match status" value="1"/>
</dbReference>
<name>A0ABY9CYL8_VITVI</name>
<dbReference type="EMBL" id="CP126659">
    <property type="protein sequence ID" value="WKA00469.1"/>
    <property type="molecule type" value="Genomic_DNA"/>
</dbReference>